<sequence length="131" mass="14604">MSTDAFEAYVRTTIYRTFVSWWRRRSWRNERPDECVGESAQMELPGGFCDGSQRVELRDALATQIGDAALLHADKGSVQAVGPEWIVLETSSGARLVLGSVEDGYAFRQGDSLLFWQPSADFAAELDALLR</sequence>
<name>A0A1Q2CYP7_9ACTN</name>
<keyword evidence="2" id="KW-1185">Reference proteome</keyword>
<dbReference type="AlphaFoldDB" id="A0A1Q2CYP7"/>
<accession>A0A1Q2CYP7</accession>
<dbReference type="STRING" id="399497.BW733_10840"/>
<evidence type="ECO:0000313" key="2">
    <source>
        <dbReference type="Proteomes" id="UP000188235"/>
    </source>
</evidence>
<organism evidence="1 2">
    <name type="scientific">Tessaracoccus flavescens</name>
    <dbReference type="NCBI Taxonomy" id="399497"/>
    <lineage>
        <taxon>Bacteria</taxon>
        <taxon>Bacillati</taxon>
        <taxon>Actinomycetota</taxon>
        <taxon>Actinomycetes</taxon>
        <taxon>Propionibacteriales</taxon>
        <taxon>Propionibacteriaceae</taxon>
        <taxon>Tessaracoccus</taxon>
    </lineage>
</organism>
<proteinExistence type="predicted"/>
<evidence type="ECO:0000313" key="1">
    <source>
        <dbReference type="EMBL" id="AQP51252.1"/>
    </source>
</evidence>
<reference evidence="1 2" key="1">
    <citation type="journal article" date="2008" name="Int. J. Syst. Evol. Microbiol.">
        <title>Tessaracoccus flavescens sp. nov., isolated from marine sediment.</title>
        <authorList>
            <person name="Lee D.W."/>
            <person name="Lee S.D."/>
        </authorList>
    </citation>
    <scope>NUCLEOTIDE SEQUENCE [LARGE SCALE GENOMIC DNA]</scope>
    <source>
        <strain evidence="1 2">SST-39T</strain>
    </source>
</reference>
<protein>
    <submittedName>
        <fullName evidence="1">Uncharacterized protein</fullName>
    </submittedName>
</protein>
<gene>
    <name evidence="1" type="ORF">BW733_10840</name>
</gene>
<dbReference type="RefSeq" id="WP_077350378.1">
    <property type="nucleotide sequence ID" value="NZ_CP019607.1"/>
</dbReference>
<dbReference type="KEGG" id="tfa:BW733_10840"/>
<dbReference type="Proteomes" id="UP000188235">
    <property type="component" value="Chromosome"/>
</dbReference>
<dbReference type="EMBL" id="CP019607">
    <property type="protein sequence ID" value="AQP51252.1"/>
    <property type="molecule type" value="Genomic_DNA"/>
</dbReference>